<evidence type="ECO:0000313" key="1">
    <source>
        <dbReference type="EMBL" id="SDG18518.1"/>
    </source>
</evidence>
<dbReference type="AlphaFoldDB" id="A0A1G7S691"/>
<dbReference type="RefSeq" id="WP_074592681.1">
    <property type="nucleotide sequence ID" value="NZ_FNBS01000049.1"/>
</dbReference>
<proteinExistence type="predicted"/>
<accession>A0A1G7S691</accession>
<name>A0A1G7S691_THETY</name>
<evidence type="ECO:0000313" key="2">
    <source>
        <dbReference type="Proteomes" id="UP000183404"/>
    </source>
</evidence>
<dbReference type="Proteomes" id="UP000183404">
    <property type="component" value="Unassembled WGS sequence"/>
</dbReference>
<sequence>MWVINEEFEKLKEQYQILKKLYDDETLTVAQHNEIAQQLYLIESKMIDMFTEFYETEWPELMKNAAEHLREKYPTVKSFLADIYDKQEWYILFEQLVKTKLPKIVDDEEDDNDDIEE</sequence>
<protein>
    <submittedName>
        <fullName evidence="1">Uncharacterized protein</fullName>
    </submittedName>
</protein>
<organism evidence="1 2">
    <name type="scientific">Thermoanaerobacter thermohydrosulfuricus</name>
    <name type="common">Clostridium thermohydrosulfuricum</name>
    <dbReference type="NCBI Taxonomy" id="1516"/>
    <lineage>
        <taxon>Bacteria</taxon>
        <taxon>Bacillati</taxon>
        <taxon>Bacillota</taxon>
        <taxon>Clostridia</taxon>
        <taxon>Thermoanaerobacterales</taxon>
        <taxon>Thermoanaerobacteraceae</taxon>
        <taxon>Thermoanaerobacter</taxon>
    </lineage>
</organism>
<gene>
    <name evidence="1" type="ORF">SAMN04244560_01920</name>
</gene>
<dbReference type="EMBL" id="FNBS01000049">
    <property type="protein sequence ID" value="SDG18518.1"/>
    <property type="molecule type" value="Genomic_DNA"/>
</dbReference>
<reference evidence="1 2" key="1">
    <citation type="submission" date="2016-10" db="EMBL/GenBank/DDBJ databases">
        <authorList>
            <person name="de Groot N.N."/>
        </authorList>
    </citation>
    <scope>NUCLEOTIDE SEQUENCE [LARGE SCALE GENOMIC DNA]</scope>
    <source>
        <strain evidence="1 2">DSM 569</strain>
    </source>
</reference>